<gene>
    <name evidence="1" type="ORF">IFR04_009471</name>
</gene>
<dbReference type="OrthoDB" id="3546125at2759"/>
<dbReference type="AlphaFoldDB" id="A0A8H7W6R1"/>
<name>A0A8H7W6R1_9HELO</name>
<evidence type="ECO:0000313" key="2">
    <source>
        <dbReference type="Proteomes" id="UP000664132"/>
    </source>
</evidence>
<keyword evidence="2" id="KW-1185">Reference proteome</keyword>
<protein>
    <submittedName>
        <fullName evidence="1">Uncharacterized protein</fullName>
    </submittedName>
</protein>
<evidence type="ECO:0000313" key="1">
    <source>
        <dbReference type="EMBL" id="KAG4417402.1"/>
    </source>
</evidence>
<proteinExistence type="predicted"/>
<accession>A0A8H7W6R1</accession>
<dbReference type="EMBL" id="JAFJYH010000156">
    <property type="protein sequence ID" value="KAG4417402.1"/>
    <property type="molecule type" value="Genomic_DNA"/>
</dbReference>
<dbReference type="Proteomes" id="UP000664132">
    <property type="component" value="Unassembled WGS sequence"/>
</dbReference>
<reference evidence="1" key="1">
    <citation type="submission" date="2021-02" db="EMBL/GenBank/DDBJ databases">
        <title>Genome sequence Cadophora malorum strain M34.</title>
        <authorList>
            <person name="Stefanovic E."/>
            <person name="Vu D."/>
            <person name="Scully C."/>
            <person name="Dijksterhuis J."/>
            <person name="Roader J."/>
            <person name="Houbraken J."/>
        </authorList>
    </citation>
    <scope>NUCLEOTIDE SEQUENCE</scope>
    <source>
        <strain evidence="1">M34</strain>
    </source>
</reference>
<sequence length="249" mass="27579">MDLQLAQVLEEVSRELADHILEVVESINFKMYNSPPAGLRGTIEAMVDYQAGNFIRDAKSKIPIHLYPTVGVRAGQIILKHLICQGISRKVLEAHLEAVITIAGRGNSFNDATIKLQKKCVEWHDFLGAEATCLKGFTSAVYCQLNHNTSPATGQRNAWLTSVVMQDVLHNHLQICDQRNEAHNSGVEIRAKTVAAFKAWRKEDPAENLVHNLGWDKETSNALFAGLLEGVSKPVEEQDPIEGVIASKY</sequence>
<organism evidence="1 2">
    <name type="scientific">Cadophora malorum</name>
    <dbReference type="NCBI Taxonomy" id="108018"/>
    <lineage>
        <taxon>Eukaryota</taxon>
        <taxon>Fungi</taxon>
        <taxon>Dikarya</taxon>
        <taxon>Ascomycota</taxon>
        <taxon>Pezizomycotina</taxon>
        <taxon>Leotiomycetes</taxon>
        <taxon>Helotiales</taxon>
        <taxon>Ploettnerulaceae</taxon>
        <taxon>Cadophora</taxon>
    </lineage>
</organism>
<comment type="caution">
    <text evidence="1">The sequence shown here is derived from an EMBL/GenBank/DDBJ whole genome shotgun (WGS) entry which is preliminary data.</text>
</comment>